<dbReference type="CDD" id="cd00082">
    <property type="entry name" value="HisKA"/>
    <property type="match status" value="1"/>
</dbReference>
<evidence type="ECO:0000313" key="12">
    <source>
        <dbReference type="Proteomes" id="UP000001401"/>
    </source>
</evidence>
<accession>E6TYA2</accession>
<dbReference type="STRING" id="649639.Bcell_4194"/>
<dbReference type="InterPro" id="IPR005467">
    <property type="entry name" value="His_kinase_dom"/>
</dbReference>
<evidence type="ECO:0000256" key="4">
    <source>
        <dbReference type="ARBA" id="ARBA00022679"/>
    </source>
</evidence>
<keyword evidence="6 11" id="KW-0418">Kinase</keyword>
<keyword evidence="9" id="KW-1133">Transmembrane helix</keyword>
<dbReference type="InterPro" id="IPR003661">
    <property type="entry name" value="HisK_dim/P_dom"/>
</dbReference>
<keyword evidence="12" id="KW-1185">Reference proteome</keyword>
<feature type="domain" description="Histidine kinase" evidence="10">
    <location>
        <begin position="201"/>
        <end position="406"/>
    </location>
</feature>
<dbReference type="eggNOG" id="COG4191">
    <property type="taxonomic scope" value="Bacteria"/>
</dbReference>
<dbReference type="InterPro" id="IPR004358">
    <property type="entry name" value="Sig_transdc_His_kin-like_C"/>
</dbReference>
<dbReference type="Pfam" id="PF13188">
    <property type="entry name" value="PAS_8"/>
    <property type="match status" value="1"/>
</dbReference>
<dbReference type="InterPro" id="IPR036097">
    <property type="entry name" value="HisK_dim/P_sf"/>
</dbReference>
<evidence type="ECO:0000256" key="8">
    <source>
        <dbReference type="ARBA" id="ARBA00023012"/>
    </source>
</evidence>
<organism evidence="11 12">
    <name type="scientific">Evansella cellulosilytica (strain ATCC 21833 / DSM 2522 / FERM P-1141 / JCM 9156 / N-4)</name>
    <name type="common">Bacillus cellulosilyticus</name>
    <dbReference type="NCBI Taxonomy" id="649639"/>
    <lineage>
        <taxon>Bacteria</taxon>
        <taxon>Bacillati</taxon>
        <taxon>Bacillota</taxon>
        <taxon>Bacilli</taxon>
        <taxon>Bacillales</taxon>
        <taxon>Bacillaceae</taxon>
        <taxon>Evansella</taxon>
    </lineage>
</organism>
<dbReference type="Pfam" id="PF02518">
    <property type="entry name" value="HATPase_c"/>
    <property type="match status" value="1"/>
</dbReference>
<keyword evidence="9" id="KW-0472">Membrane</keyword>
<evidence type="ECO:0000256" key="9">
    <source>
        <dbReference type="SAM" id="Phobius"/>
    </source>
</evidence>
<dbReference type="CDD" id="cd00075">
    <property type="entry name" value="HATPase"/>
    <property type="match status" value="1"/>
</dbReference>
<dbReference type="HOGENOM" id="CLU_000445_114_39_9"/>
<dbReference type="InterPro" id="IPR000014">
    <property type="entry name" value="PAS"/>
</dbReference>
<dbReference type="SUPFAM" id="SSF55785">
    <property type="entry name" value="PYP-like sensor domain (PAS domain)"/>
    <property type="match status" value="1"/>
</dbReference>
<evidence type="ECO:0000259" key="10">
    <source>
        <dbReference type="PROSITE" id="PS50109"/>
    </source>
</evidence>
<dbReference type="SMART" id="SM00388">
    <property type="entry name" value="HisKA"/>
    <property type="match status" value="1"/>
</dbReference>
<dbReference type="EMBL" id="CP002394">
    <property type="protein sequence ID" value="ADU32421.1"/>
    <property type="molecule type" value="Genomic_DNA"/>
</dbReference>
<evidence type="ECO:0000256" key="1">
    <source>
        <dbReference type="ARBA" id="ARBA00000085"/>
    </source>
</evidence>
<name>E6TYA2_EVAC2</name>
<keyword evidence="3" id="KW-0597">Phosphoprotein</keyword>
<dbReference type="SMART" id="SM00387">
    <property type="entry name" value="HATPase_c"/>
    <property type="match status" value="1"/>
</dbReference>
<feature type="transmembrane region" description="Helical" evidence="9">
    <location>
        <begin position="12"/>
        <end position="30"/>
    </location>
</feature>
<gene>
    <name evidence="11" type="ordered locus">Bcell_4194</name>
</gene>
<keyword evidence="4" id="KW-0808">Transferase</keyword>
<sequence>MYELLKKYRKELYYFVICTIAIFSIGSIILFEGNTFAIILILIAFALIAYELYRLNKANKNKARDMNEMENVMHQYQNLYEHIPVPMLIFNKTKIIHANHYCLALLAAPCKEMVVGKPFEDFFKNDEWWQSLNKKLYGNMNGKLLRVDGEWIDVKLHHRQMEFENEPVYGIVIKDLTNVKENEKKLRHSEQLSVIGELAAGIAHEIRNPLTSLMGFLQLLGARDKNAEPYKEIMASELERINLIVNELLLLSKPKEYEYETTNIVHLLRTVITIANTQAILHNIEISLKIEDNEEMLIDCEQNKLKQVFLNLIKNAIEAMEDHNGVITIAVRKKLDKVEISFIDQGKGIPEEKIENLGKRFYTTKEDGTGLGLMISMNIIGEHDGEMYINSKLNVGTTITVLLPTE</sequence>
<dbReference type="PANTHER" id="PTHR43065:SF34">
    <property type="entry name" value="SPORULATION KINASE A"/>
    <property type="match status" value="1"/>
</dbReference>
<evidence type="ECO:0000313" key="11">
    <source>
        <dbReference type="EMBL" id="ADU32421.1"/>
    </source>
</evidence>
<dbReference type="Pfam" id="PF00512">
    <property type="entry name" value="HisKA"/>
    <property type="match status" value="1"/>
</dbReference>
<dbReference type="EC" id="2.7.13.3" evidence="2"/>
<dbReference type="GO" id="GO:0000155">
    <property type="term" value="F:phosphorelay sensor kinase activity"/>
    <property type="evidence" value="ECO:0007669"/>
    <property type="project" value="InterPro"/>
</dbReference>
<evidence type="ECO:0000256" key="3">
    <source>
        <dbReference type="ARBA" id="ARBA00022553"/>
    </source>
</evidence>
<keyword evidence="8" id="KW-0902">Two-component regulatory system</keyword>
<keyword evidence="5" id="KW-0547">Nucleotide-binding</keyword>
<dbReference type="SUPFAM" id="SSF55874">
    <property type="entry name" value="ATPase domain of HSP90 chaperone/DNA topoisomerase II/histidine kinase"/>
    <property type="match status" value="1"/>
</dbReference>
<dbReference type="Gene3D" id="1.10.287.130">
    <property type="match status" value="1"/>
</dbReference>
<evidence type="ECO:0000256" key="7">
    <source>
        <dbReference type="ARBA" id="ARBA00022840"/>
    </source>
</evidence>
<dbReference type="PANTHER" id="PTHR43065">
    <property type="entry name" value="SENSOR HISTIDINE KINASE"/>
    <property type="match status" value="1"/>
</dbReference>
<dbReference type="AlphaFoldDB" id="E6TYA2"/>
<dbReference type="Gene3D" id="3.30.450.20">
    <property type="entry name" value="PAS domain"/>
    <property type="match status" value="1"/>
</dbReference>
<evidence type="ECO:0000256" key="6">
    <source>
        <dbReference type="ARBA" id="ARBA00022777"/>
    </source>
</evidence>
<dbReference type="PROSITE" id="PS50109">
    <property type="entry name" value="HIS_KIN"/>
    <property type="match status" value="1"/>
</dbReference>
<dbReference type="InterPro" id="IPR035965">
    <property type="entry name" value="PAS-like_dom_sf"/>
</dbReference>
<evidence type="ECO:0000256" key="5">
    <source>
        <dbReference type="ARBA" id="ARBA00022741"/>
    </source>
</evidence>
<dbReference type="GO" id="GO:0005524">
    <property type="term" value="F:ATP binding"/>
    <property type="evidence" value="ECO:0007669"/>
    <property type="project" value="UniProtKB-KW"/>
</dbReference>
<comment type="catalytic activity">
    <reaction evidence="1">
        <text>ATP + protein L-histidine = ADP + protein N-phospho-L-histidine.</text>
        <dbReference type="EC" id="2.7.13.3"/>
    </reaction>
</comment>
<feature type="transmembrane region" description="Helical" evidence="9">
    <location>
        <begin position="36"/>
        <end position="53"/>
    </location>
</feature>
<dbReference type="Proteomes" id="UP000001401">
    <property type="component" value="Chromosome"/>
</dbReference>
<protein>
    <recommendedName>
        <fullName evidence="2">histidine kinase</fullName>
        <ecNumber evidence="2">2.7.13.3</ecNumber>
    </recommendedName>
</protein>
<reference evidence="11" key="1">
    <citation type="submission" date="2010-12" db="EMBL/GenBank/DDBJ databases">
        <title>Complete sequence of Bacillus cellulosilyticus DSM 2522.</title>
        <authorList>
            <consortium name="US DOE Joint Genome Institute"/>
            <person name="Lucas S."/>
            <person name="Copeland A."/>
            <person name="Lapidus A."/>
            <person name="Cheng J.-F."/>
            <person name="Bruce D."/>
            <person name="Goodwin L."/>
            <person name="Pitluck S."/>
            <person name="Chertkov O."/>
            <person name="Detter J.C."/>
            <person name="Han C."/>
            <person name="Tapia R."/>
            <person name="Land M."/>
            <person name="Hauser L."/>
            <person name="Jeffries C."/>
            <person name="Kyrpides N."/>
            <person name="Ivanova N."/>
            <person name="Mikhailova N."/>
            <person name="Brumm P."/>
            <person name="Mead D."/>
            <person name="Woyke T."/>
        </authorList>
    </citation>
    <scope>NUCLEOTIDE SEQUENCE [LARGE SCALE GENOMIC DNA]</scope>
    <source>
        <strain evidence="11">DSM 2522</strain>
    </source>
</reference>
<keyword evidence="7" id="KW-0067">ATP-binding</keyword>
<dbReference type="RefSeq" id="WP_013490747.1">
    <property type="nucleotide sequence ID" value="NC_014829.1"/>
</dbReference>
<dbReference type="KEGG" id="bco:Bcell_4194"/>
<dbReference type="Gene3D" id="3.30.565.10">
    <property type="entry name" value="Histidine kinase-like ATPase, C-terminal domain"/>
    <property type="match status" value="1"/>
</dbReference>
<dbReference type="SUPFAM" id="SSF47384">
    <property type="entry name" value="Homodimeric domain of signal transducing histidine kinase"/>
    <property type="match status" value="1"/>
</dbReference>
<evidence type="ECO:0000256" key="2">
    <source>
        <dbReference type="ARBA" id="ARBA00012438"/>
    </source>
</evidence>
<dbReference type="PRINTS" id="PR00344">
    <property type="entry name" value="BCTRLSENSOR"/>
</dbReference>
<keyword evidence="9" id="KW-0812">Transmembrane</keyword>
<dbReference type="InterPro" id="IPR036890">
    <property type="entry name" value="HATPase_C_sf"/>
</dbReference>
<dbReference type="InterPro" id="IPR003594">
    <property type="entry name" value="HATPase_dom"/>
</dbReference>
<proteinExistence type="predicted"/>